<feature type="compositionally biased region" description="Basic and acidic residues" evidence="1">
    <location>
        <begin position="1"/>
        <end position="17"/>
    </location>
</feature>
<dbReference type="OrthoDB" id="5430106at2759"/>
<dbReference type="InterPro" id="IPR018857">
    <property type="entry name" value="TORC1_cplx_su_TCO89"/>
</dbReference>
<feature type="region of interest" description="Disordered" evidence="1">
    <location>
        <begin position="93"/>
        <end position="153"/>
    </location>
</feature>
<evidence type="ECO:0000313" key="2">
    <source>
        <dbReference type="EMBL" id="OBZ89504.1"/>
    </source>
</evidence>
<feature type="region of interest" description="Disordered" evidence="1">
    <location>
        <begin position="1"/>
        <end position="31"/>
    </location>
</feature>
<dbReference type="Proteomes" id="UP000093000">
    <property type="component" value="Unassembled WGS sequence"/>
</dbReference>
<keyword evidence="3" id="KW-1185">Reference proteome</keyword>
<reference evidence="2 3" key="1">
    <citation type="submission" date="2016-03" db="EMBL/GenBank/DDBJ databases">
        <title>Choanephora cucurbitarum.</title>
        <authorList>
            <person name="Min B."/>
            <person name="Park H."/>
            <person name="Park J.-H."/>
            <person name="Shin H.-D."/>
            <person name="Choi I.-G."/>
        </authorList>
    </citation>
    <scope>NUCLEOTIDE SEQUENCE [LARGE SCALE GENOMIC DNA]</scope>
    <source>
        <strain evidence="2 3">KUS-F28377</strain>
    </source>
</reference>
<evidence type="ECO:0000256" key="1">
    <source>
        <dbReference type="SAM" id="MobiDB-lite"/>
    </source>
</evidence>
<dbReference type="AlphaFoldDB" id="A0A1C7NQF9"/>
<proteinExistence type="predicted"/>
<name>A0A1C7NQF9_9FUNG</name>
<feature type="compositionally biased region" description="Low complexity" evidence="1">
    <location>
        <begin position="142"/>
        <end position="153"/>
    </location>
</feature>
<comment type="caution">
    <text evidence="2">The sequence shown here is derived from an EMBL/GenBank/DDBJ whole genome shotgun (WGS) entry which is preliminary data.</text>
</comment>
<dbReference type="Pfam" id="PF10452">
    <property type="entry name" value="TCO89"/>
    <property type="match status" value="1"/>
</dbReference>
<feature type="compositionally biased region" description="Low complexity" evidence="1">
    <location>
        <begin position="105"/>
        <end position="128"/>
    </location>
</feature>
<sequence>MPPFHEDNVIRRNERYPTKHTSSSPPLMGPELSRTQHKLQLQRMSFLANDKNYLDHPQNMRRLTKEIDRVNREYRNVRQFEDPLKASLERITQQQQHLPKLVQDNESTSSLSRSNSTNSSTSSSVISHHSAHHHPRKSNDRSQSSNTDLSSSSEKSSFLSRWFASYYHEDAPTSDDDPVAYSFHPTVAHQMKQYRRTTIKNI</sequence>
<organism evidence="2 3">
    <name type="scientific">Choanephora cucurbitarum</name>
    <dbReference type="NCBI Taxonomy" id="101091"/>
    <lineage>
        <taxon>Eukaryota</taxon>
        <taxon>Fungi</taxon>
        <taxon>Fungi incertae sedis</taxon>
        <taxon>Mucoromycota</taxon>
        <taxon>Mucoromycotina</taxon>
        <taxon>Mucoromycetes</taxon>
        <taxon>Mucorales</taxon>
        <taxon>Mucorineae</taxon>
        <taxon>Choanephoraceae</taxon>
        <taxon>Choanephoroideae</taxon>
        <taxon>Choanephora</taxon>
    </lineage>
</organism>
<protein>
    <submittedName>
        <fullName evidence="2">Uncharacterized protein</fullName>
    </submittedName>
</protein>
<dbReference type="EMBL" id="LUGH01000092">
    <property type="protein sequence ID" value="OBZ89504.1"/>
    <property type="molecule type" value="Genomic_DNA"/>
</dbReference>
<gene>
    <name evidence="2" type="ORF">A0J61_02438</name>
</gene>
<dbReference type="GO" id="GO:0031931">
    <property type="term" value="C:TORC1 complex"/>
    <property type="evidence" value="ECO:0007669"/>
    <property type="project" value="InterPro"/>
</dbReference>
<dbReference type="GO" id="GO:0031929">
    <property type="term" value="P:TOR signaling"/>
    <property type="evidence" value="ECO:0007669"/>
    <property type="project" value="InterPro"/>
</dbReference>
<accession>A0A1C7NQF9</accession>
<evidence type="ECO:0000313" key="3">
    <source>
        <dbReference type="Proteomes" id="UP000093000"/>
    </source>
</evidence>
<dbReference type="InParanoid" id="A0A1C7NQF9"/>